<dbReference type="Pfam" id="PF12867">
    <property type="entry name" value="DinB_2"/>
    <property type="match status" value="1"/>
</dbReference>
<comment type="caution">
    <text evidence="2">The sequence shown here is derived from an EMBL/GenBank/DDBJ whole genome shotgun (WGS) entry which is preliminary data.</text>
</comment>
<dbReference type="Gene3D" id="1.20.120.450">
    <property type="entry name" value="dinb family like domain"/>
    <property type="match status" value="1"/>
</dbReference>
<gene>
    <name evidence="2" type="ORF">WKR92_10370</name>
</gene>
<evidence type="ECO:0000259" key="1">
    <source>
        <dbReference type="Pfam" id="PF12867"/>
    </source>
</evidence>
<organism evidence="2 3">
    <name type="scientific">Albibacterium profundi</name>
    <dbReference type="NCBI Taxonomy" id="3134906"/>
    <lineage>
        <taxon>Bacteria</taxon>
        <taxon>Pseudomonadati</taxon>
        <taxon>Bacteroidota</taxon>
        <taxon>Sphingobacteriia</taxon>
        <taxon>Sphingobacteriales</taxon>
        <taxon>Sphingobacteriaceae</taxon>
        <taxon>Albibacterium</taxon>
    </lineage>
</organism>
<evidence type="ECO:0000313" key="2">
    <source>
        <dbReference type="EMBL" id="MFB5946238.1"/>
    </source>
</evidence>
<protein>
    <submittedName>
        <fullName evidence="2">DinB family protein</fullName>
    </submittedName>
</protein>
<name>A0ABV5CFX3_9SPHI</name>
<proteinExistence type="predicted"/>
<dbReference type="InterPro" id="IPR034660">
    <property type="entry name" value="DinB/YfiT-like"/>
</dbReference>
<sequence>MKRSDIKELPDYFDNYINLNEDTELTEAFDKSLKQIDDVDLEQLKRIGFKVYAEGKWTINEIIQHLTDWERIWCYRTMLGARQEGSVPSGHDHIAMADNSNANDLTIEQLLAELRAVRVATKAMFDAFNHEVLSVNCRFKDTQMSVFAMGYNIIGHQLHHFNVIKERYVPLAD</sequence>
<dbReference type="InterPro" id="IPR024775">
    <property type="entry name" value="DinB-like"/>
</dbReference>
<feature type="domain" description="DinB-like" evidence="1">
    <location>
        <begin position="25"/>
        <end position="164"/>
    </location>
</feature>
<accession>A0ABV5CFX3</accession>
<dbReference type="Proteomes" id="UP001580928">
    <property type="component" value="Unassembled WGS sequence"/>
</dbReference>
<dbReference type="SUPFAM" id="SSF109854">
    <property type="entry name" value="DinB/YfiT-like putative metalloenzymes"/>
    <property type="match status" value="1"/>
</dbReference>
<evidence type="ECO:0000313" key="3">
    <source>
        <dbReference type="Proteomes" id="UP001580928"/>
    </source>
</evidence>
<reference evidence="2 3" key="1">
    <citation type="submission" date="2024-04" db="EMBL/GenBank/DDBJ databases">
        <title>Albibacterium profundi sp. nov., isolated from sediment of the Challenger Deep of Mariana Trench.</title>
        <authorList>
            <person name="Wang Y."/>
        </authorList>
    </citation>
    <scope>NUCLEOTIDE SEQUENCE [LARGE SCALE GENOMIC DNA]</scope>
    <source>
        <strain evidence="2 3">RHL897</strain>
    </source>
</reference>
<dbReference type="RefSeq" id="WP_375557765.1">
    <property type="nucleotide sequence ID" value="NZ_JBBVGT010000002.1"/>
</dbReference>
<keyword evidence="3" id="KW-1185">Reference proteome</keyword>
<dbReference type="EMBL" id="JBBVGT010000002">
    <property type="protein sequence ID" value="MFB5946238.1"/>
    <property type="molecule type" value="Genomic_DNA"/>
</dbReference>